<dbReference type="Pfam" id="PF00589">
    <property type="entry name" value="Phage_integrase"/>
    <property type="match status" value="1"/>
</dbReference>
<dbReference type="Pfam" id="PF13102">
    <property type="entry name" value="Phage_int_SAM_5"/>
    <property type="match status" value="1"/>
</dbReference>
<name>A0A1S9PA15_9SPHI</name>
<dbReference type="PROSITE" id="PS51900">
    <property type="entry name" value="CB"/>
    <property type="match status" value="1"/>
</dbReference>
<dbReference type="GO" id="GO:0015074">
    <property type="term" value="P:DNA integration"/>
    <property type="evidence" value="ECO:0007669"/>
    <property type="project" value="UniProtKB-KW"/>
</dbReference>
<dbReference type="RefSeq" id="WP_078350724.1">
    <property type="nucleotide sequence ID" value="NZ_MBTF01000036.1"/>
</dbReference>
<dbReference type="GO" id="GO:0003677">
    <property type="term" value="F:DNA binding"/>
    <property type="evidence" value="ECO:0007669"/>
    <property type="project" value="UniProtKB-UniRule"/>
</dbReference>
<evidence type="ECO:0000313" key="9">
    <source>
        <dbReference type="Proteomes" id="UP000189739"/>
    </source>
</evidence>
<dbReference type="InterPro" id="IPR011010">
    <property type="entry name" value="DNA_brk_join_enz"/>
</dbReference>
<evidence type="ECO:0008006" key="10">
    <source>
        <dbReference type="Google" id="ProtNLM"/>
    </source>
</evidence>
<dbReference type="GO" id="GO:0006310">
    <property type="term" value="P:DNA recombination"/>
    <property type="evidence" value="ECO:0007669"/>
    <property type="project" value="UniProtKB-KW"/>
</dbReference>
<keyword evidence="2" id="KW-0229">DNA integration</keyword>
<dbReference type="Pfam" id="PF17293">
    <property type="entry name" value="Arm-DNA-bind_5"/>
    <property type="match status" value="1"/>
</dbReference>
<dbReference type="Proteomes" id="UP000189739">
    <property type="component" value="Unassembled WGS sequence"/>
</dbReference>
<dbReference type="EMBL" id="MBTF01000036">
    <property type="protein sequence ID" value="OOQ57428.1"/>
    <property type="molecule type" value="Genomic_DNA"/>
</dbReference>
<sequence length="428" mass="49042">MATAKIVTWSRPDKNKQFPIGIKVSQNGVPAYLFEGNALASRDHWDAAKQQVKKAHPQHMRMTNFLIKRLAEINGKILEFETDKKHYTAESLVEAIKPKPIKEVAPPQPIPAPKAALFKEVADNYLAEQKSLGNFDVCKTDTSKLKRFYEFAGEKVTFPEITVEHLRRYTIFLRTGNKRNMKEVKPLSERTVTNHLIVIRTIYNRAKTAGLVGNETYPFGGKGKINIKFGKTEKIGLTGEEINQLKEYKFSEQYSYLHHSRNIWLICFYFAGMRITDALLLKWSDFQNGRFYYTMSKNGEPGSLPVPAVVVAIIEEYKAVEPTHGLVFPFLKNLENLDNRYLVRRRINSVTKLIGTHMGVTMGLLKINKNASPHKARHAFAQRAEEKEIHPKVLQKMYRHESIITTMQYQSNFSHQKADAALEAVLDF</sequence>
<gene>
    <name evidence="8" type="ORF">BC343_15130</name>
</gene>
<dbReference type="AlphaFoldDB" id="A0A1S9PA15"/>
<dbReference type="PANTHER" id="PTHR30349">
    <property type="entry name" value="PHAGE INTEGRASE-RELATED"/>
    <property type="match status" value="1"/>
</dbReference>
<evidence type="ECO:0000313" key="8">
    <source>
        <dbReference type="EMBL" id="OOQ57428.1"/>
    </source>
</evidence>
<organism evidence="8 9">
    <name type="scientific">Mucilaginibacter pedocola</name>
    <dbReference type="NCBI Taxonomy" id="1792845"/>
    <lineage>
        <taxon>Bacteria</taxon>
        <taxon>Pseudomonadati</taxon>
        <taxon>Bacteroidota</taxon>
        <taxon>Sphingobacteriia</taxon>
        <taxon>Sphingobacteriales</taxon>
        <taxon>Sphingobacteriaceae</taxon>
        <taxon>Mucilaginibacter</taxon>
    </lineage>
</organism>
<keyword evidence="9" id="KW-1185">Reference proteome</keyword>
<evidence type="ECO:0000256" key="4">
    <source>
        <dbReference type="ARBA" id="ARBA00023172"/>
    </source>
</evidence>
<dbReference type="InterPro" id="IPR013762">
    <property type="entry name" value="Integrase-like_cat_sf"/>
</dbReference>
<dbReference type="OrthoDB" id="1094492at2"/>
<feature type="domain" description="Core-binding (CB)" evidence="7">
    <location>
        <begin position="116"/>
        <end position="207"/>
    </location>
</feature>
<keyword evidence="4" id="KW-0233">DNA recombination</keyword>
<dbReference type="InterPro" id="IPR002104">
    <property type="entry name" value="Integrase_catalytic"/>
</dbReference>
<evidence type="ECO:0000259" key="6">
    <source>
        <dbReference type="PROSITE" id="PS51898"/>
    </source>
</evidence>
<dbReference type="SUPFAM" id="SSF56349">
    <property type="entry name" value="DNA breaking-rejoining enzymes"/>
    <property type="match status" value="1"/>
</dbReference>
<dbReference type="InterPro" id="IPR044068">
    <property type="entry name" value="CB"/>
</dbReference>
<dbReference type="PROSITE" id="PS51898">
    <property type="entry name" value="TYR_RECOMBINASE"/>
    <property type="match status" value="1"/>
</dbReference>
<protein>
    <recommendedName>
        <fullName evidence="10">Tyr recombinase domain-containing protein</fullName>
    </recommendedName>
</protein>
<reference evidence="8 9" key="1">
    <citation type="submission" date="2016-07" db="EMBL/GenBank/DDBJ databases">
        <title>Genomic analysis of zinc-resistant bacterium Mucilaginibacter pedocola TBZ30.</title>
        <authorList>
            <person name="Huang J."/>
            <person name="Tang J."/>
        </authorList>
    </citation>
    <scope>NUCLEOTIDE SEQUENCE [LARGE SCALE GENOMIC DNA]</scope>
    <source>
        <strain evidence="8 9">TBZ30</strain>
    </source>
</reference>
<feature type="domain" description="Tyr recombinase" evidence="6">
    <location>
        <begin position="232"/>
        <end position="427"/>
    </location>
</feature>
<keyword evidence="3 5" id="KW-0238">DNA-binding</keyword>
<accession>A0A1S9PA15</accession>
<dbReference type="InterPro" id="IPR025269">
    <property type="entry name" value="SAM-like_dom"/>
</dbReference>
<evidence type="ECO:0000256" key="3">
    <source>
        <dbReference type="ARBA" id="ARBA00023125"/>
    </source>
</evidence>
<dbReference type="Gene3D" id="1.10.443.10">
    <property type="entry name" value="Intergrase catalytic core"/>
    <property type="match status" value="1"/>
</dbReference>
<evidence type="ECO:0000259" key="7">
    <source>
        <dbReference type="PROSITE" id="PS51900"/>
    </source>
</evidence>
<dbReference type="PANTHER" id="PTHR30349:SF64">
    <property type="entry name" value="PROPHAGE INTEGRASE INTD-RELATED"/>
    <property type="match status" value="1"/>
</dbReference>
<dbReference type="InterPro" id="IPR050090">
    <property type="entry name" value="Tyrosine_recombinase_XerCD"/>
</dbReference>
<evidence type="ECO:0000256" key="2">
    <source>
        <dbReference type="ARBA" id="ARBA00022908"/>
    </source>
</evidence>
<proteinExistence type="inferred from homology"/>
<dbReference type="InterPro" id="IPR010998">
    <property type="entry name" value="Integrase_recombinase_N"/>
</dbReference>
<evidence type="ECO:0000256" key="1">
    <source>
        <dbReference type="ARBA" id="ARBA00008857"/>
    </source>
</evidence>
<comment type="caution">
    <text evidence="8">The sequence shown here is derived from an EMBL/GenBank/DDBJ whole genome shotgun (WGS) entry which is preliminary data.</text>
</comment>
<comment type="similarity">
    <text evidence="1">Belongs to the 'phage' integrase family.</text>
</comment>
<evidence type="ECO:0000256" key="5">
    <source>
        <dbReference type="PROSITE-ProRule" id="PRU01248"/>
    </source>
</evidence>
<dbReference type="Gene3D" id="1.10.150.130">
    <property type="match status" value="1"/>
</dbReference>
<dbReference type="InterPro" id="IPR035386">
    <property type="entry name" value="Arm-DNA-bind_5"/>
</dbReference>
<dbReference type="STRING" id="1792845.BC343_15130"/>